<gene>
    <name evidence="2" type="ORF">R1sor_005614</name>
</gene>
<proteinExistence type="predicted"/>
<dbReference type="PANTHER" id="PTHR31635:SF196">
    <property type="entry name" value="REVERSE TRANSCRIPTASE DOMAIN-CONTAINING PROTEIN-RELATED"/>
    <property type="match status" value="1"/>
</dbReference>
<dbReference type="PANTHER" id="PTHR31635">
    <property type="entry name" value="REVERSE TRANSCRIPTASE DOMAIN-CONTAINING PROTEIN-RELATED"/>
    <property type="match status" value="1"/>
</dbReference>
<dbReference type="InterPro" id="IPR043502">
    <property type="entry name" value="DNA/RNA_pol_sf"/>
</dbReference>
<dbReference type="InterPro" id="IPR026960">
    <property type="entry name" value="RVT-Znf"/>
</dbReference>
<dbReference type="CDD" id="cd01650">
    <property type="entry name" value="RT_nLTR_like"/>
    <property type="match status" value="1"/>
</dbReference>
<dbReference type="InterPro" id="IPR000477">
    <property type="entry name" value="RT_dom"/>
</dbReference>
<dbReference type="Proteomes" id="UP001633002">
    <property type="component" value="Unassembled WGS sequence"/>
</dbReference>
<name>A0ABD3HKP4_9MARC</name>
<evidence type="ECO:0000313" key="2">
    <source>
        <dbReference type="EMBL" id="KAL3691963.1"/>
    </source>
</evidence>
<protein>
    <recommendedName>
        <fullName evidence="1">Reverse transcriptase domain-containing protein</fullName>
    </recommendedName>
</protein>
<evidence type="ECO:0000313" key="3">
    <source>
        <dbReference type="Proteomes" id="UP001633002"/>
    </source>
</evidence>
<feature type="domain" description="Reverse transcriptase" evidence="1">
    <location>
        <begin position="1"/>
        <end position="243"/>
    </location>
</feature>
<reference evidence="2 3" key="1">
    <citation type="submission" date="2024-09" db="EMBL/GenBank/DDBJ databases">
        <title>Chromosome-scale assembly of Riccia sorocarpa.</title>
        <authorList>
            <person name="Paukszto L."/>
        </authorList>
    </citation>
    <scope>NUCLEOTIDE SEQUENCE [LARGE SCALE GENOMIC DNA]</scope>
    <source>
        <strain evidence="2">LP-2024</strain>
        <tissue evidence="2">Aerial parts of the thallus</tissue>
    </source>
</reference>
<accession>A0ABD3HKP4</accession>
<dbReference type="EMBL" id="JBJQOH010000003">
    <property type="protein sequence ID" value="KAL3691963.1"/>
    <property type="molecule type" value="Genomic_DNA"/>
</dbReference>
<evidence type="ECO:0000259" key="1">
    <source>
        <dbReference type="PROSITE" id="PS50878"/>
    </source>
</evidence>
<comment type="caution">
    <text evidence="2">The sequence shown here is derived from an EMBL/GenBank/DDBJ whole genome shotgun (WGS) entry which is preliminary data.</text>
</comment>
<sequence>MSGLEDEHGVITQDEDVILERIHTFYSSLYNEDQSGFVQGRFIMDNVLTLKLVQDLANITGEPSLFCKLDFEKAFDRVSHAFLWRTLETMRFNQQFIYLVSDGRAKVHINGHYTRSFTLEPGVRQGCPISPLLFALSTQPLMRLLREEEKSGRLTGVNIPKGHPLLHKLFADDSGIAIQVTRENFYSLRRTIESFERVSGALFNLSKSVILPLVLDYGIPWLNQSGCQVLGRTDATTYLGCQIVQQIQGLQHFQDVAGRLNKRIANWSNRFLSWTLKIILFRHVLKSITTYQFLGLGFHDQGYTLLEGPCRLFLWGQNPEGRSKTTLVTWRKLTKRKENGGIGISSFQDAADTLKMRYIGRLLEGEISDWATMIRFLIHETMNRRKGTDDLWWWSVEECLLLLPTIQVPKTEVTRAFVKSWMRFRRFLSMDPQEWELPSTLNLHQLTLLIKRYWPGQSFNDRIVLPVLKKLRITMIAHLFDSRGCWKNLTEEVRNRGFEATALQADELRRFQDWCKIIQLSNNSLQQSTSWRWRGAHSNWKGWRHSSKFWGDLLKQDQAVEDLTCKWPTMGSLGTWKQKWQLLWSPGGSQRAKLWIWRVLHRVFFTGSRAAQMQVVEGTCTHCELEVETVIHLFWSCEVVKSLWKNLDDLTNTGGASFRIRDTLLAIIDEALQTKRSGGTLFHTIAPMLQTIWRDRNKAMFKGTRALTRSRKSSRWRELRSTGASILRATSVGKREGDELGTR</sequence>
<dbReference type="AlphaFoldDB" id="A0ABD3HKP4"/>
<dbReference type="Pfam" id="PF13966">
    <property type="entry name" value="zf-RVT"/>
    <property type="match status" value="1"/>
</dbReference>
<organism evidence="2 3">
    <name type="scientific">Riccia sorocarpa</name>
    <dbReference type="NCBI Taxonomy" id="122646"/>
    <lineage>
        <taxon>Eukaryota</taxon>
        <taxon>Viridiplantae</taxon>
        <taxon>Streptophyta</taxon>
        <taxon>Embryophyta</taxon>
        <taxon>Marchantiophyta</taxon>
        <taxon>Marchantiopsida</taxon>
        <taxon>Marchantiidae</taxon>
        <taxon>Marchantiales</taxon>
        <taxon>Ricciaceae</taxon>
        <taxon>Riccia</taxon>
    </lineage>
</organism>
<dbReference type="SUPFAM" id="SSF56672">
    <property type="entry name" value="DNA/RNA polymerases"/>
    <property type="match status" value="1"/>
</dbReference>
<dbReference type="PROSITE" id="PS50878">
    <property type="entry name" value="RT_POL"/>
    <property type="match status" value="1"/>
</dbReference>
<keyword evidence="3" id="KW-1185">Reference proteome</keyword>
<dbReference type="Pfam" id="PF00078">
    <property type="entry name" value="RVT_1"/>
    <property type="match status" value="1"/>
</dbReference>